<comment type="similarity">
    <text evidence="1">Belongs to the ABC transporter superfamily.</text>
</comment>
<dbReference type="Pfam" id="PF00005">
    <property type="entry name" value="ABC_tran"/>
    <property type="match status" value="1"/>
</dbReference>
<evidence type="ECO:0000259" key="5">
    <source>
        <dbReference type="PROSITE" id="PS50893"/>
    </source>
</evidence>
<keyword evidence="2" id="KW-0813">Transport</keyword>
<keyword evidence="3" id="KW-0547">Nucleotide-binding</keyword>
<feature type="domain" description="ABC transporter" evidence="5">
    <location>
        <begin position="66"/>
        <end position="284"/>
    </location>
</feature>
<evidence type="ECO:0000256" key="2">
    <source>
        <dbReference type="ARBA" id="ARBA00022448"/>
    </source>
</evidence>
<organism evidence="6 7">
    <name type="scientific">Populibacterium corticicola</name>
    <dbReference type="NCBI Taxonomy" id="1812826"/>
    <lineage>
        <taxon>Bacteria</taxon>
        <taxon>Bacillati</taxon>
        <taxon>Actinomycetota</taxon>
        <taxon>Actinomycetes</taxon>
        <taxon>Micrococcales</taxon>
        <taxon>Jonesiaceae</taxon>
        <taxon>Populibacterium</taxon>
    </lineage>
</organism>
<dbReference type="InterPro" id="IPR003439">
    <property type="entry name" value="ABC_transporter-like_ATP-bd"/>
</dbReference>
<dbReference type="SMART" id="SM00382">
    <property type="entry name" value="AAA"/>
    <property type="match status" value="1"/>
</dbReference>
<dbReference type="InterPro" id="IPR015860">
    <property type="entry name" value="ABC_transpr_TagH-like"/>
</dbReference>
<evidence type="ECO:0000313" key="7">
    <source>
        <dbReference type="Proteomes" id="UP001597391"/>
    </source>
</evidence>
<dbReference type="SUPFAM" id="SSF52540">
    <property type="entry name" value="P-loop containing nucleoside triphosphate hydrolases"/>
    <property type="match status" value="1"/>
</dbReference>
<gene>
    <name evidence="6" type="ORF">ACFSYH_04555</name>
</gene>
<accession>A0ABW5XDN1</accession>
<evidence type="ECO:0000256" key="1">
    <source>
        <dbReference type="ARBA" id="ARBA00005417"/>
    </source>
</evidence>
<dbReference type="PROSITE" id="PS50893">
    <property type="entry name" value="ABC_TRANSPORTER_2"/>
    <property type="match status" value="1"/>
</dbReference>
<evidence type="ECO:0000256" key="3">
    <source>
        <dbReference type="ARBA" id="ARBA00022741"/>
    </source>
</evidence>
<keyword evidence="7" id="KW-1185">Reference proteome</keyword>
<sequence>MAANDLEEEFDYEADLEDLPDHPPTAQVIGDPSVIVNDLHVTYHVVGSRTRASAPTNDNLLKKILRKGRSLTGGHTEVKAIRGVSFTAHHGESIGLIGTNGSGKSTLLKAIAGLLAPSQGEIYVSGIPSLLGVSAVLMKELTGERNVMIGGLALGLSRKEVDERFDEIVDFSGLGDAVYLPMKTYSAGMGARLRFAISTAATPDVLMIDEALATGDAGFRERSRQRIDEIRGEAGTVFVVAHSTASIRAMCTRVIWLDQGQIVMDGDPETVTNEYRKHVKELTVRREEIRAARRASSA</sequence>
<dbReference type="Proteomes" id="UP001597391">
    <property type="component" value="Unassembled WGS sequence"/>
</dbReference>
<dbReference type="EMBL" id="JBHUOP010000002">
    <property type="protein sequence ID" value="MFD2839839.1"/>
    <property type="molecule type" value="Genomic_DNA"/>
</dbReference>
<dbReference type="PANTHER" id="PTHR46743">
    <property type="entry name" value="TEICHOIC ACIDS EXPORT ATP-BINDING PROTEIN TAGH"/>
    <property type="match status" value="1"/>
</dbReference>
<comment type="caution">
    <text evidence="6">The sequence shown here is derived from an EMBL/GenBank/DDBJ whole genome shotgun (WGS) entry which is preliminary data.</text>
</comment>
<keyword evidence="4 6" id="KW-0067">ATP-binding</keyword>
<protein>
    <submittedName>
        <fullName evidence="6">ABC transporter ATP-binding protein</fullName>
    </submittedName>
</protein>
<dbReference type="Gene3D" id="3.40.50.300">
    <property type="entry name" value="P-loop containing nucleotide triphosphate hydrolases"/>
    <property type="match status" value="1"/>
</dbReference>
<dbReference type="GO" id="GO:0005524">
    <property type="term" value="F:ATP binding"/>
    <property type="evidence" value="ECO:0007669"/>
    <property type="project" value="UniProtKB-KW"/>
</dbReference>
<proteinExistence type="inferred from homology"/>
<dbReference type="InterPro" id="IPR027417">
    <property type="entry name" value="P-loop_NTPase"/>
</dbReference>
<evidence type="ECO:0000313" key="6">
    <source>
        <dbReference type="EMBL" id="MFD2839839.1"/>
    </source>
</evidence>
<dbReference type="InterPro" id="IPR003593">
    <property type="entry name" value="AAA+_ATPase"/>
</dbReference>
<dbReference type="PANTHER" id="PTHR46743:SF2">
    <property type="entry name" value="TEICHOIC ACIDS EXPORT ATP-BINDING PROTEIN TAGH"/>
    <property type="match status" value="1"/>
</dbReference>
<dbReference type="CDD" id="cd03220">
    <property type="entry name" value="ABC_KpsT_Wzt"/>
    <property type="match status" value="1"/>
</dbReference>
<dbReference type="InterPro" id="IPR050683">
    <property type="entry name" value="Bact_Polysacc_Export_ATP-bd"/>
</dbReference>
<name>A0ABW5XDN1_9MICO</name>
<reference evidence="7" key="1">
    <citation type="journal article" date="2019" name="Int. J. Syst. Evol. Microbiol.">
        <title>The Global Catalogue of Microorganisms (GCM) 10K type strain sequencing project: providing services to taxonomists for standard genome sequencing and annotation.</title>
        <authorList>
            <consortium name="The Broad Institute Genomics Platform"/>
            <consortium name="The Broad Institute Genome Sequencing Center for Infectious Disease"/>
            <person name="Wu L."/>
            <person name="Ma J."/>
        </authorList>
    </citation>
    <scope>NUCLEOTIDE SEQUENCE [LARGE SCALE GENOMIC DNA]</scope>
    <source>
        <strain evidence="7">KCTC 33576</strain>
    </source>
</reference>
<dbReference type="RefSeq" id="WP_377465408.1">
    <property type="nucleotide sequence ID" value="NZ_JBHUOP010000002.1"/>
</dbReference>
<evidence type="ECO:0000256" key="4">
    <source>
        <dbReference type="ARBA" id="ARBA00022840"/>
    </source>
</evidence>